<name>A0A1J3GTW0_NOCCA</name>
<feature type="region of interest" description="Disordered" evidence="4">
    <location>
        <begin position="1"/>
        <end position="21"/>
    </location>
</feature>
<proteinExistence type="inferred from homology"/>
<evidence type="ECO:0000256" key="1">
    <source>
        <dbReference type="ARBA" id="ARBA00010618"/>
    </source>
</evidence>
<keyword evidence="3" id="KW-0687">Ribonucleoprotein</keyword>
<dbReference type="InterPro" id="IPR008991">
    <property type="entry name" value="Translation_prot_SH3-like_sf"/>
</dbReference>
<dbReference type="GO" id="GO:0006412">
    <property type="term" value="P:translation"/>
    <property type="evidence" value="ECO:0007669"/>
    <property type="project" value="InterPro"/>
</dbReference>
<reference evidence="7" key="1">
    <citation type="submission" date="2016-07" db="EMBL/GenBank/DDBJ databases">
        <title>De novo transcriptome assembly of four accessions of the metal hyperaccumulator plant Noccaea caerulescens.</title>
        <authorList>
            <person name="Blande D."/>
            <person name="Halimaa P."/>
            <person name="Tervahauta A.I."/>
            <person name="Aarts M.G."/>
            <person name="Karenlampi S.O."/>
        </authorList>
    </citation>
    <scope>NUCLEOTIDE SEQUENCE</scope>
</reference>
<evidence type="ECO:0000256" key="2">
    <source>
        <dbReference type="ARBA" id="ARBA00022980"/>
    </source>
</evidence>
<dbReference type="PANTHER" id="PTHR11143">
    <property type="entry name" value="60S RIBOSOMAL PROTEIN L26 FAMILY MEMBER"/>
    <property type="match status" value="1"/>
</dbReference>
<accession>A0A1J3GTW0</accession>
<dbReference type="PROSITE" id="PS01108">
    <property type="entry name" value="RIBOSOMAL_L24"/>
    <property type="match status" value="1"/>
</dbReference>
<dbReference type="AlphaFoldDB" id="A0A1J3GTW0"/>
<dbReference type="InterPro" id="IPR014722">
    <property type="entry name" value="Rib_uL2_dom2"/>
</dbReference>
<gene>
    <name evidence="6" type="ORF">GA_TR21204_c0_g1_i1_g.70257</name>
    <name evidence="7" type="ORF">LE_TR18669_c0_g1_i1_g.59948</name>
    <name evidence="8" type="ORF">MP_TR19798_c0_g1_i1_g.56640</name>
</gene>
<comment type="similarity">
    <text evidence="1">Belongs to the universal ribosomal protein uL24 family.</text>
</comment>
<dbReference type="InterPro" id="IPR005824">
    <property type="entry name" value="KOW"/>
</dbReference>
<dbReference type="GO" id="GO:0003735">
    <property type="term" value="F:structural constituent of ribosome"/>
    <property type="evidence" value="ECO:0007669"/>
    <property type="project" value="InterPro"/>
</dbReference>
<evidence type="ECO:0000313" key="7">
    <source>
        <dbReference type="EMBL" id="JAU59587.1"/>
    </source>
</evidence>
<feature type="domain" description="KOW" evidence="5">
    <location>
        <begin position="48"/>
        <end position="75"/>
    </location>
</feature>
<dbReference type="EMBL" id="GEVM01019180">
    <property type="protein sequence ID" value="JAU86758.1"/>
    <property type="molecule type" value="Transcribed_RNA"/>
</dbReference>
<dbReference type="NCBIfam" id="TIGR01080">
    <property type="entry name" value="rplX_A_E"/>
    <property type="match status" value="1"/>
</dbReference>
<dbReference type="Gene3D" id="2.30.30.30">
    <property type="match status" value="1"/>
</dbReference>
<evidence type="ECO:0000259" key="5">
    <source>
        <dbReference type="SMART" id="SM00739"/>
    </source>
</evidence>
<dbReference type="FunFam" id="2.30.30.30:FF:000009">
    <property type="entry name" value="60S ribosomal protein L26"/>
    <property type="match status" value="1"/>
</dbReference>
<feature type="compositionally biased region" description="Basic and acidic residues" evidence="4">
    <location>
        <begin position="116"/>
        <end position="136"/>
    </location>
</feature>
<dbReference type="EMBL" id="GEVI01027853">
    <property type="protein sequence ID" value="JAU04467.1"/>
    <property type="molecule type" value="Transcribed_RNA"/>
</dbReference>
<organism evidence="7">
    <name type="scientific">Noccaea caerulescens</name>
    <name type="common">Alpine penny-cress</name>
    <name type="synonym">Thlaspi caerulescens</name>
    <dbReference type="NCBI Taxonomy" id="107243"/>
    <lineage>
        <taxon>Eukaryota</taxon>
        <taxon>Viridiplantae</taxon>
        <taxon>Streptophyta</taxon>
        <taxon>Embryophyta</taxon>
        <taxon>Tracheophyta</taxon>
        <taxon>Spermatophyta</taxon>
        <taxon>Magnoliopsida</taxon>
        <taxon>eudicotyledons</taxon>
        <taxon>Gunneridae</taxon>
        <taxon>Pentapetalae</taxon>
        <taxon>rosids</taxon>
        <taxon>malvids</taxon>
        <taxon>Brassicales</taxon>
        <taxon>Brassicaceae</taxon>
        <taxon>Coluteocarpeae</taxon>
        <taxon>Noccaea</taxon>
    </lineage>
</organism>
<feature type="region of interest" description="Disordered" evidence="4">
    <location>
        <begin position="116"/>
        <end position="145"/>
    </location>
</feature>
<dbReference type="GO" id="GO:0003723">
    <property type="term" value="F:RNA binding"/>
    <property type="evidence" value="ECO:0007669"/>
    <property type="project" value="InterPro"/>
</dbReference>
<evidence type="ECO:0000313" key="8">
    <source>
        <dbReference type="EMBL" id="JAU86758.1"/>
    </source>
</evidence>
<dbReference type="EMBL" id="GEVL01017754">
    <property type="protein sequence ID" value="JAU59587.1"/>
    <property type="molecule type" value="Transcribed_RNA"/>
</dbReference>
<dbReference type="CDD" id="cd06089">
    <property type="entry name" value="KOW_RPL26"/>
    <property type="match status" value="1"/>
</dbReference>
<dbReference type="SUPFAM" id="SSF50104">
    <property type="entry name" value="Translation proteins SH3-like domain"/>
    <property type="match status" value="1"/>
</dbReference>
<sequence>MKFNKAVHSSRRKARSAHFNAHSTLRRKIMSAPLSNDLQKKYNVRSLPIRKDDEVQVVRGTYKNRDGKVTQVYRKKFVIHVERITREKNNGASVNLGIHPSKVVITKLHLDPDRKKLLERKNRAAKTDKAKGKITEQDVPVAELD</sequence>
<dbReference type="SMART" id="SM00739">
    <property type="entry name" value="KOW"/>
    <property type="match status" value="1"/>
</dbReference>
<evidence type="ECO:0000256" key="4">
    <source>
        <dbReference type="SAM" id="MobiDB-lite"/>
    </source>
</evidence>
<dbReference type="Pfam" id="PF00467">
    <property type="entry name" value="KOW"/>
    <property type="match status" value="1"/>
</dbReference>
<dbReference type="GO" id="GO:0015934">
    <property type="term" value="C:large ribosomal subunit"/>
    <property type="evidence" value="ECO:0007669"/>
    <property type="project" value="InterPro"/>
</dbReference>
<evidence type="ECO:0000313" key="6">
    <source>
        <dbReference type="EMBL" id="JAU04467.1"/>
    </source>
</evidence>
<keyword evidence="2 7" id="KW-0689">Ribosomal protein</keyword>
<dbReference type="InterPro" id="IPR041988">
    <property type="entry name" value="Ribosomal_uL24_KOW"/>
</dbReference>
<dbReference type="InterPro" id="IPR005825">
    <property type="entry name" value="Ribosomal_uL24_CS"/>
</dbReference>
<dbReference type="InterPro" id="IPR005756">
    <property type="entry name" value="Ribosomal_uL24_euk/arc"/>
</dbReference>
<dbReference type="HAMAP" id="MF_01326_A">
    <property type="entry name" value="Ribosomal_uL24_A"/>
    <property type="match status" value="1"/>
</dbReference>
<dbReference type="Pfam" id="PF16906">
    <property type="entry name" value="Ribosomal_L26"/>
    <property type="match status" value="1"/>
</dbReference>
<protein>
    <submittedName>
        <fullName evidence="7">60S ribosomal protein L26-1</fullName>
    </submittedName>
</protein>
<evidence type="ECO:0000256" key="3">
    <source>
        <dbReference type="ARBA" id="ARBA00023274"/>
    </source>
</evidence>